<keyword evidence="6 10" id="KW-0547">Nucleotide-binding</keyword>
<dbReference type="FunFam" id="3.40.50.620:FF:000007">
    <property type="entry name" value="Glutamate--tRNA ligase"/>
    <property type="match status" value="1"/>
</dbReference>
<dbReference type="STRING" id="644282.Deba_0101"/>
<dbReference type="GO" id="GO:0000049">
    <property type="term" value="F:tRNA binding"/>
    <property type="evidence" value="ECO:0007669"/>
    <property type="project" value="InterPro"/>
</dbReference>
<evidence type="ECO:0000256" key="5">
    <source>
        <dbReference type="ARBA" id="ARBA00022598"/>
    </source>
</evidence>
<dbReference type="PROSITE" id="PS00178">
    <property type="entry name" value="AA_TRNA_LIGASE_I"/>
    <property type="match status" value="1"/>
</dbReference>
<keyword evidence="7 10" id="KW-0067">ATP-binding</keyword>
<comment type="function">
    <text evidence="10">Catalyzes the attachment of glutamate to tRNA(Glu) in a two-step reaction: glutamate is first activated by ATP to form Glu-AMP and then transferred to the acceptor end of tRNA(Glu).</text>
</comment>
<dbReference type="InterPro" id="IPR045462">
    <property type="entry name" value="aa-tRNA-synth_I_cd-bd"/>
</dbReference>
<dbReference type="PANTHER" id="PTHR43311">
    <property type="entry name" value="GLUTAMATE--TRNA LIGASE"/>
    <property type="match status" value="1"/>
</dbReference>
<evidence type="ECO:0000256" key="9">
    <source>
        <dbReference type="ARBA" id="ARBA00023146"/>
    </source>
</evidence>
<sequence>MTQNNDNRPKVRTRFPPSPTGALHIGGGRTALFNWLFARHHGGQFIMRLEDTDLQRSKPEHVTSILEAMEWLGLDFDEGPYYQTKRFDRYKQVVEQMLQSGAAYWCHCSPETLQAKREAAMASGAKPMYDGCCRGKGLGPAPGAVVRFAGPRTGSTTFNDMVKGPITFDHAELDDLIIQRSDGSPTYHLAVIVDDIDMEVTHVIRGDDHVSNTPRQILLIRALGHLEPRYAHIPMILGQDKARLSKRHGATAITDYREMGYLPEAMINALARLGWSHGDQEIFSRQELIELFDLDSVGRSAAVFDLDKLRSLNHKYIQKADPQRLAQLVQPFLAKLGLAAYDEAVLRKAIPELVQRTENLEQLAQWAQPYLVDQPEMDAKARQKFLIGPEAAAILRQVRELVAAGNVDDVAAMNEAFRALAARTGQKLGALAQPTRVALTGRTASPGIFEVMAILGRQAVLTRLDQAIAGA</sequence>
<comment type="catalytic activity">
    <reaction evidence="10">
        <text>tRNA(Glu) + L-glutamate + ATP = L-glutamyl-tRNA(Glu) + AMP + diphosphate</text>
        <dbReference type="Rhea" id="RHEA:23540"/>
        <dbReference type="Rhea" id="RHEA-COMP:9663"/>
        <dbReference type="Rhea" id="RHEA-COMP:9680"/>
        <dbReference type="ChEBI" id="CHEBI:29985"/>
        <dbReference type="ChEBI" id="CHEBI:30616"/>
        <dbReference type="ChEBI" id="CHEBI:33019"/>
        <dbReference type="ChEBI" id="CHEBI:78442"/>
        <dbReference type="ChEBI" id="CHEBI:78520"/>
        <dbReference type="ChEBI" id="CHEBI:456215"/>
        <dbReference type="EC" id="6.1.1.17"/>
    </reaction>
</comment>
<proteinExistence type="inferred from homology"/>
<feature type="short sequence motif" description="'KMSKS' region" evidence="10">
    <location>
        <begin position="243"/>
        <end position="247"/>
    </location>
</feature>
<evidence type="ECO:0000256" key="2">
    <source>
        <dbReference type="ARBA" id="ARBA00007894"/>
    </source>
</evidence>
<name>E1QDG1_DESB2</name>
<evidence type="ECO:0000313" key="13">
    <source>
        <dbReference type="EMBL" id="ADK83480.1"/>
    </source>
</evidence>
<dbReference type="NCBIfam" id="TIGR00464">
    <property type="entry name" value="gltX_bact"/>
    <property type="match status" value="1"/>
</dbReference>
<dbReference type="EC" id="6.1.1.17" evidence="10"/>
<gene>
    <name evidence="10" type="primary">gltX</name>
    <name evidence="13" type="ordered locus">Deba_0101</name>
</gene>
<dbReference type="Proteomes" id="UP000009047">
    <property type="component" value="Chromosome"/>
</dbReference>
<dbReference type="InterPro" id="IPR004527">
    <property type="entry name" value="Glu-tRNA-ligase_bac/mito"/>
</dbReference>
<dbReference type="InterPro" id="IPR049940">
    <property type="entry name" value="GluQ/Sye"/>
</dbReference>
<dbReference type="InterPro" id="IPR001412">
    <property type="entry name" value="aa-tRNA-synth_I_CS"/>
</dbReference>
<dbReference type="RefSeq" id="WP_013256936.1">
    <property type="nucleotide sequence ID" value="NC_014365.1"/>
</dbReference>
<dbReference type="PANTHER" id="PTHR43311:SF2">
    <property type="entry name" value="GLUTAMATE--TRNA LIGASE, MITOCHONDRIAL-RELATED"/>
    <property type="match status" value="1"/>
</dbReference>
<dbReference type="GO" id="GO:0004818">
    <property type="term" value="F:glutamate-tRNA ligase activity"/>
    <property type="evidence" value="ECO:0007669"/>
    <property type="project" value="UniProtKB-UniRule"/>
</dbReference>
<comment type="subcellular location">
    <subcellularLocation>
        <location evidence="1 10">Cytoplasm</location>
    </subcellularLocation>
</comment>
<protein>
    <recommendedName>
        <fullName evidence="10">Glutamate--tRNA ligase</fullName>
        <ecNumber evidence="10">6.1.1.17</ecNumber>
    </recommendedName>
    <alternativeName>
        <fullName evidence="10">Glutamyl-tRNA synthetase</fullName>
        <shortName evidence="10">GluRS</shortName>
    </alternativeName>
</protein>
<dbReference type="InterPro" id="IPR000924">
    <property type="entry name" value="Glu/Gln-tRNA-synth"/>
</dbReference>
<dbReference type="HAMAP" id="MF_00022">
    <property type="entry name" value="Glu_tRNA_synth_type1"/>
    <property type="match status" value="1"/>
</dbReference>
<reference evidence="13 14" key="1">
    <citation type="journal article" date="2010" name="Stand. Genomic Sci.">
        <title>Complete genome sequence of Desulfarculus baarsii type strain (2st14).</title>
        <authorList>
            <person name="Sun H."/>
            <person name="Spring S."/>
            <person name="Lapidus A."/>
            <person name="Davenport K."/>
            <person name="Del Rio T.G."/>
            <person name="Tice H."/>
            <person name="Nolan M."/>
            <person name="Copeland A."/>
            <person name="Cheng J.F."/>
            <person name="Lucas S."/>
            <person name="Tapia R."/>
            <person name="Goodwin L."/>
            <person name="Pitluck S."/>
            <person name="Ivanova N."/>
            <person name="Pagani I."/>
            <person name="Mavromatis K."/>
            <person name="Ovchinnikova G."/>
            <person name="Pati A."/>
            <person name="Chen A."/>
            <person name="Palaniappan K."/>
            <person name="Hauser L."/>
            <person name="Chang Y.J."/>
            <person name="Jeffries C.D."/>
            <person name="Detter J.C."/>
            <person name="Han C."/>
            <person name="Rohde M."/>
            <person name="Brambilla E."/>
            <person name="Goker M."/>
            <person name="Woyke T."/>
            <person name="Bristow J."/>
            <person name="Eisen J.A."/>
            <person name="Markowitz V."/>
            <person name="Hugenholtz P."/>
            <person name="Kyrpides N.C."/>
            <person name="Klenk H.P."/>
            <person name="Land M."/>
        </authorList>
    </citation>
    <scope>NUCLEOTIDE SEQUENCE [LARGE SCALE GENOMIC DNA]</scope>
    <source>
        <strain evidence="14">ATCC 33931 / DSM 2075 / LMG 7858 / VKM B-1802 / 2st14</strain>
    </source>
</reference>
<comment type="similarity">
    <text evidence="2 10">Belongs to the class-I aminoacyl-tRNA synthetase family. Glutamate--tRNA ligase type 1 subfamily.</text>
</comment>
<keyword evidence="8 10" id="KW-0648">Protein biosynthesis</keyword>
<dbReference type="Gene3D" id="3.40.50.620">
    <property type="entry name" value="HUPs"/>
    <property type="match status" value="1"/>
</dbReference>
<keyword evidence="14" id="KW-1185">Reference proteome</keyword>
<dbReference type="Pfam" id="PF19269">
    <property type="entry name" value="Anticodon_2"/>
    <property type="match status" value="1"/>
</dbReference>
<dbReference type="InterPro" id="IPR008925">
    <property type="entry name" value="aa_tRNA-synth_I_cd-bd_sf"/>
</dbReference>
<organism evidence="13 14">
    <name type="scientific">Desulfarculus baarsii (strain ATCC 33931 / DSM 2075 / LMG 7858 / VKM B-1802 / 2st14)</name>
    <dbReference type="NCBI Taxonomy" id="644282"/>
    <lineage>
        <taxon>Bacteria</taxon>
        <taxon>Pseudomonadati</taxon>
        <taxon>Thermodesulfobacteriota</taxon>
        <taxon>Desulfarculia</taxon>
        <taxon>Desulfarculales</taxon>
        <taxon>Desulfarculaceae</taxon>
        <taxon>Desulfarculus</taxon>
    </lineage>
</organism>
<feature type="domain" description="Aminoacyl-tRNA synthetase class I anticodon-binding" evidence="12">
    <location>
        <begin position="324"/>
        <end position="468"/>
    </location>
</feature>
<dbReference type="AlphaFoldDB" id="E1QDG1"/>
<evidence type="ECO:0000313" key="14">
    <source>
        <dbReference type="Proteomes" id="UP000009047"/>
    </source>
</evidence>
<dbReference type="EMBL" id="CP002085">
    <property type="protein sequence ID" value="ADK83480.1"/>
    <property type="molecule type" value="Genomic_DNA"/>
</dbReference>
<dbReference type="InterPro" id="IPR033910">
    <property type="entry name" value="GluRS_core"/>
</dbReference>
<dbReference type="InterPro" id="IPR014729">
    <property type="entry name" value="Rossmann-like_a/b/a_fold"/>
</dbReference>
<evidence type="ECO:0000256" key="10">
    <source>
        <dbReference type="HAMAP-Rule" id="MF_00022"/>
    </source>
</evidence>
<dbReference type="KEGG" id="dbr:Deba_0101"/>
<feature type="domain" description="Glutamyl/glutaminyl-tRNA synthetase class Ib catalytic" evidence="11">
    <location>
        <begin position="10"/>
        <end position="310"/>
    </location>
</feature>
<comment type="subunit">
    <text evidence="3 10">Monomer.</text>
</comment>
<dbReference type="InterPro" id="IPR020751">
    <property type="entry name" value="aa-tRNA-synth_I_codon-bd_sub2"/>
</dbReference>
<dbReference type="eggNOG" id="COG0008">
    <property type="taxonomic scope" value="Bacteria"/>
</dbReference>
<dbReference type="OrthoDB" id="9807503at2"/>
<dbReference type="SUPFAM" id="SSF48163">
    <property type="entry name" value="An anticodon-binding domain of class I aminoacyl-tRNA synthetases"/>
    <property type="match status" value="1"/>
</dbReference>
<dbReference type="SUPFAM" id="SSF52374">
    <property type="entry name" value="Nucleotidylyl transferase"/>
    <property type="match status" value="1"/>
</dbReference>
<accession>E1QDG1</accession>
<dbReference type="PRINTS" id="PR00987">
    <property type="entry name" value="TRNASYNTHGLU"/>
</dbReference>
<comment type="caution">
    <text evidence="10">Lacks conserved residue(s) required for the propagation of feature annotation.</text>
</comment>
<feature type="short sequence motif" description="'HIGH' region" evidence="10">
    <location>
        <begin position="17"/>
        <end position="27"/>
    </location>
</feature>
<evidence type="ECO:0000256" key="1">
    <source>
        <dbReference type="ARBA" id="ARBA00004496"/>
    </source>
</evidence>
<keyword evidence="9 10" id="KW-0030">Aminoacyl-tRNA synthetase</keyword>
<dbReference type="GO" id="GO:0008270">
    <property type="term" value="F:zinc ion binding"/>
    <property type="evidence" value="ECO:0007669"/>
    <property type="project" value="InterPro"/>
</dbReference>
<dbReference type="Gene3D" id="1.10.10.350">
    <property type="match status" value="1"/>
</dbReference>
<evidence type="ECO:0000259" key="11">
    <source>
        <dbReference type="Pfam" id="PF00749"/>
    </source>
</evidence>
<keyword evidence="5 10" id="KW-0436">Ligase</keyword>
<evidence type="ECO:0000256" key="8">
    <source>
        <dbReference type="ARBA" id="ARBA00022917"/>
    </source>
</evidence>
<evidence type="ECO:0000256" key="3">
    <source>
        <dbReference type="ARBA" id="ARBA00011245"/>
    </source>
</evidence>
<dbReference type="GO" id="GO:0005829">
    <property type="term" value="C:cytosol"/>
    <property type="evidence" value="ECO:0007669"/>
    <property type="project" value="TreeGrafter"/>
</dbReference>
<evidence type="ECO:0000256" key="6">
    <source>
        <dbReference type="ARBA" id="ARBA00022741"/>
    </source>
</evidence>
<dbReference type="CDD" id="cd00808">
    <property type="entry name" value="GluRS_core"/>
    <property type="match status" value="1"/>
</dbReference>
<evidence type="ECO:0000256" key="4">
    <source>
        <dbReference type="ARBA" id="ARBA00022490"/>
    </source>
</evidence>
<dbReference type="GO" id="GO:0005524">
    <property type="term" value="F:ATP binding"/>
    <property type="evidence" value="ECO:0007669"/>
    <property type="project" value="UniProtKB-UniRule"/>
</dbReference>
<feature type="binding site" evidence="10">
    <location>
        <position position="246"/>
    </location>
    <ligand>
        <name>ATP</name>
        <dbReference type="ChEBI" id="CHEBI:30616"/>
    </ligand>
</feature>
<dbReference type="GO" id="GO:0006424">
    <property type="term" value="P:glutamyl-tRNA aminoacylation"/>
    <property type="evidence" value="ECO:0007669"/>
    <property type="project" value="UniProtKB-UniRule"/>
</dbReference>
<dbReference type="InterPro" id="IPR020058">
    <property type="entry name" value="Glu/Gln-tRNA-synth_Ib_cat-dom"/>
</dbReference>
<dbReference type="Pfam" id="PF00749">
    <property type="entry name" value="tRNA-synt_1c"/>
    <property type="match status" value="1"/>
</dbReference>
<evidence type="ECO:0000259" key="12">
    <source>
        <dbReference type="Pfam" id="PF19269"/>
    </source>
</evidence>
<evidence type="ECO:0000256" key="7">
    <source>
        <dbReference type="ARBA" id="ARBA00022840"/>
    </source>
</evidence>
<keyword evidence="4 10" id="KW-0963">Cytoplasm</keyword>
<dbReference type="HOGENOM" id="CLU_015768_6_3_7"/>